<evidence type="ECO:0000256" key="1">
    <source>
        <dbReference type="SAM" id="Phobius"/>
    </source>
</evidence>
<sequence length="85" mass="9643">GLKLVSCTSSPILVVARNLFSLRFSTLYLNLSGIQRENFTSTKWDKLRDAGYYNEWFQVISLQIPTASLFSCLLLCLFGIVSFVK</sequence>
<dbReference type="AlphaFoldDB" id="A0A3P6AIG2"/>
<keyword evidence="1" id="KW-0812">Transmembrane</keyword>
<name>A0A3P6AIG2_BRACM</name>
<dbReference type="EMBL" id="LR031573">
    <property type="protein sequence ID" value="VDC87273.1"/>
    <property type="molecule type" value="Genomic_DNA"/>
</dbReference>
<accession>A0A3P6AIG2</accession>
<reference evidence="3" key="1">
    <citation type="submission" date="2018-11" db="EMBL/GenBank/DDBJ databases">
        <authorList>
            <consortium name="Genoscope - CEA"/>
            <person name="William W."/>
        </authorList>
    </citation>
    <scope>NUCLEOTIDE SEQUENCE</scope>
</reference>
<keyword evidence="1" id="KW-1133">Transmembrane helix</keyword>
<evidence type="ECO:0000313" key="3">
    <source>
        <dbReference type="EMBL" id="VDC87273.1"/>
    </source>
</evidence>
<gene>
    <name evidence="3" type="ORF">BRAA02T06236Z</name>
    <name evidence="2" type="ORF">BRAPAZ1V2_A02P16630.2</name>
</gene>
<keyword evidence="1" id="KW-0472">Membrane</keyword>
<dbReference type="EMBL" id="LS974618">
    <property type="protein sequence ID" value="CAG7892711.1"/>
    <property type="molecule type" value="Genomic_DNA"/>
</dbReference>
<proteinExistence type="predicted"/>
<evidence type="ECO:0000313" key="2">
    <source>
        <dbReference type="EMBL" id="CAG7892711.1"/>
    </source>
</evidence>
<feature type="transmembrane region" description="Helical" evidence="1">
    <location>
        <begin position="62"/>
        <end position="84"/>
    </location>
</feature>
<dbReference type="Gramene" id="A02p16630.2_BraZ1">
    <property type="protein sequence ID" value="A02p16630.2_BraZ1.CDS"/>
    <property type="gene ID" value="A02g16630.2_BraZ1"/>
</dbReference>
<protein>
    <submittedName>
        <fullName evidence="2">Uncharacterized protein</fullName>
    </submittedName>
</protein>
<feature type="non-terminal residue" evidence="3">
    <location>
        <position position="1"/>
    </location>
</feature>
<dbReference type="Proteomes" id="UP000694005">
    <property type="component" value="Chromosome A02"/>
</dbReference>
<organism evidence="3">
    <name type="scientific">Brassica campestris</name>
    <name type="common">Field mustard</name>
    <dbReference type="NCBI Taxonomy" id="3711"/>
    <lineage>
        <taxon>Eukaryota</taxon>
        <taxon>Viridiplantae</taxon>
        <taxon>Streptophyta</taxon>
        <taxon>Embryophyta</taxon>
        <taxon>Tracheophyta</taxon>
        <taxon>Spermatophyta</taxon>
        <taxon>Magnoliopsida</taxon>
        <taxon>eudicotyledons</taxon>
        <taxon>Gunneridae</taxon>
        <taxon>Pentapetalae</taxon>
        <taxon>rosids</taxon>
        <taxon>malvids</taxon>
        <taxon>Brassicales</taxon>
        <taxon>Brassicaceae</taxon>
        <taxon>Brassiceae</taxon>
        <taxon>Brassica</taxon>
    </lineage>
</organism>